<dbReference type="InterPro" id="IPR015590">
    <property type="entry name" value="Aldehyde_DH_dom"/>
</dbReference>
<dbReference type="InterPro" id="IPR029510">
    <property type="entry name" value="Ald_DH_CS_GLU"/>
</dbReference>
<dbReference type="OrthoDB" id="6882680at2"/>
<comment type="similarity">
    <text evidence="1 4">Belongs to the aldehyde dehydrogenase family.</text>
</comment>
<evidence type="ECO:0000259" key="5">
    <source>
        <dbReference type="Pfam" id="PF00171"/>
    </source>
</evidence>
<dbReference type="SUPFAM" id="SSF53720">
    <property type="entry name" value="ALDH-like"/>
    <property type="match status" value="1"/>
</dbReference>
<keyword evidence="2 4" id="KW-0560">Oxidoreductase</keyword>
<dbReference type="FunFam" id="3.40.605.10:FF:000007">
    <property type="entry name" value="NAD/NADP-dependent betaine aldehyde dehydrogenase"/>
    <property type="match status" value="1"/>
</dbReference>
<keyword evidence="7" id="KW-1185">Reference proteome</keyword>
<proteinExistence type="inferred from homology"/>
<evidence type="ECO:0000256" key="3">
    <source>
        <dbReference type="PROSITE-ProRule" id="PRU10007"/>
    </source>
</evidence>
<organism evidence="6 7">
    <name type="scientific">Actinomadura hallensis</name>
    <dbReference type="NCBI Taxonomy" id="337895"/>
    <lineage>
        <taxon>Bacteria</taxon>
        <taxon>Bacillati</taxon>
        <taxon>Actinomycetota</taxon>
        <taxon>Actinomycetes</taxon>
        <taxon>Streptosporangiales</taxon>
        <taxon>Thermomonosporaceae</taxon>
        <taxon>Actinomadura</taxon>
    </lineage>
</organism>
<evidence type="ECO:0000313" key="7">
    <source>
        <dbReference type="Proteomes" id="UP000316706"/>
    </source>
</evidence>
<feature type="active site" evidence="3">
    <location>
        <position position="253"/>
    </location>
</feature>
<evidence type="ECO:0000256" key="2">
    <source>
        <dbReference type="ARBA" id="ARBA00023002"/>
    </source>
</evidence>
<evidence type="ECO:0000256" key="1">
    <source>
        <dbReference type="ARBA" id="ARBA00009986"/>
    </source>
</evidence>
<protein>
    <submittedName>
        <fullName evidence="6">Aldehyde dehydrogenase (NAD+)</fullName>
    </submittedName>
</protein>
<dbReference type="FunFam" id="3.40.309.10:FF:000012">
    <property type="entry name" value="Betaine aldehyde dehydrogenase"/>
    <property type="match status" value="1"/>
</dbReference>
<dbReference type="Gene3D" id="3.40.309.10">
    <property type="entry name" value="Aldehyde Dehydrogenase, Chain A, domain 2"/>
    <property type="match status" value="1"/>
</dbReference>
<sequence>MSALDIPAARQLIDGAWVPALDQRELPVLDPANGKAIRPVARGGQADVDAAVAAARRAFPAWAATSPTERGALLGRWAELIMERVEDLARFEARDVGKPLSGGRMNAFIAQGIVAYFAGAADKLTGVTLPTRSPGYLGLTIPEPYGVCAVALPWNVPTLLTAANVAPALAAGNTVVLKPSEVAPLGPLALAELAREAGLPPGVFNVVTGLGAEAGVALTSHRDIDHISFVGSTATGRAIMRAAAENLVPVKLELGGKSPNVVFADADLDAAIPAIVGSITENAGQNCYAGSRLLVEESIRDEVTERVAEGMRAVRLGTWDQDLDMGPLASPEQRERVLGYLESASADGARLVTGGAEAEVPDEGWFVAPTVFDRVDPGMRIVREEVFGPVLTVQGFSGTDRAIEMMNDTDFGLLACIWTDDVSRALRVAKEVRSGQVAVNQFHDAGVIGFPFNMQKDSGFSSGGGYAALREYTQEKAVAVRLLDR</sequence>
<dbReference type="Proteomes" id="UP000316706">
    <property type="component" value="Unassembled WGS sequence"/>
</dbReference>
<dbReference type="InterPro" id="IPR016162">
    <property type="entry name" value="Ald_DH_N"/>
</dbReference>
<dbReference type="AlphaFoldDB" id="A0A543INA9"/>
<evidence type="ECO:0000256" key="4">
    <source>
        <dbReference type="RuleBase" id="RU003345"/>
    </source>
</evidence>
<evidence type="ECO:0000313" key="6">
    <source>
        <dbReference type="EMBL" id="TQM72075.1"/>
    </source>
</evidence>
<gene>
    <name evidence="6" type="ORF">FHX41_5861</name>
</gene>
<comment type="caution">
    <text evidence="6">The sequence shown here is derived from an EMBL/GenBank/DDBJ whole genome shotgun (WGS) entry which is preliminary data.</text>
</comment>
<accession>A0A543INA9</accession>
<name>A0A543INA9_9ACTN</name>
<dbReference type="Gene3D" id="3.40.605.10">
    <property type="entry name" value="Aldehyde Dehydrogenase, Chain A, domain 1"/>
    <property type="match status" value="1"/>
</dbReference>
<dbReference type="PROSITE" id="PS00687">
    <property type="entry name" value="ALDEHYDE_DEHYDR_GLU"/>
    <property type="match status" value="1"/>
</dbReference>
<dbReference type="PANTHER" id="PTHR11699">
    <property type="entry name" value="ALDEHYDE DEHYDROGENASE-RELATED"/>
    <property type="match status" value="1"/>
</dbReference>
<dbReference type="EMBL" id="VFPO01000001">
    <property type="protein sequence ID" value="TQM72075.1"/>
    <property type="molecule type" value="Genomic_DNA"/>
</dbReference>
<dbReference type="InterPro" id="IPR016163">
    <property type="entry name" value="Ald_DH_C"/>
</dbReference>
<dbReference type="GO" id="GO:0016620">
    <property type="term" value="F:oxidoreductase activity, acting on the aldehyde or oxo group of donors, NAD or NADP as acceptor"/>
    <property type="evidence" value="ECO:0007669"/>
    <property type="project" value="InterPro"/>
</dbReference>
<dbReference type="Pfam" id="PF00171">
    <property type="entry name" value="Aldedh"/>
    <property type="match status" value="1"/>
</dbReference>
<dbReference type="InterPro" id="IPR016161">
    <property type="entry name" value="Ald_DH/histidinol_DH"/>
</dbReference>
<feature type="domain" description="Aldehyde dehydrogenase" evidence="5">
    <location>
        <begin position="17"/>
        <end position="478"/>
    </location>
</feature>
<dbReference type="RefSeq" id="WP_141973605.1">
    <property type="nucleotide sequence ID" value="NZ_VFPO01000001.1"/>
</dbReference>
<reference evidence="6 7" key="1">
    <citation type="submission" date="2019-06" db="EMBL/GenBank/DDBJ databases">
        <title>Sequencing the genomes of 1000 actinobacteria strains.</title>
        <authorList>
            <person name="Klenk H.-P."/>
        </authorList>
    </citation>
    <scope>NUCLEOTIDE SEQUENCE [LARGE SCALE GENOMIC DNA]</scope>
    <source>
        <strain evidence="6 7">DSM 45043</strain>
    </source>
</reference>